<dbReference type="InterPro" id="IPR036322">
    <property type="entry name" value="WD40_repeat_dom_sf"/>
</dbReference>
<name>A0AAV7ESS4_ARIFI</name>
<dbReference type="InterPro" id="IPR020472">
    <property type="entry name" value="WD40_PAC1"/>
</dbReference>
<dbReference type="PANTHER" id="PTHR14091">
    <property type="entry name" value="PERIODIC TRYPTOPHAN PROTEIN 1"/>
    <property type="match status" value="1"/>
</dbReference>
<dbReference type="EMBL" id="JAINDJ010000004">
    <property type="protein sequence ID" value="KAG9450911.1"/>
    <property type="molecule type" value="Genomic_DNA"/>
</dbReference>
<evidence type="ECO:0000256" key="1">
    <source>
        <dbReference type="ARBA" id="ARBA00022553"/>
    </source>
</evidence>
<dbReference type="InterPro" id="IPR044285">
    <property type="entry name" value="PWP1"/>
</dbReference>
<feature type="domain" description="Anaphase-promoting complex subunit 4-like WD40" evidence="5">
    <location>
        <begin position="243"/>
        <end position="307"/>
    </location>
</feature>
<dbReference type="PROSITE" id="PS50294">
    <property type="entry name" value="WD_REPEATS_REGION"/>
    <property type="match status" value="2"/>
</dbReference>
<dbReference type="Proteomes" id="UP000825729">
    <property type="component" value="Unassembled WGS sequence"/>
</dbReference>
<proteinExistence type="predicted"/>
<gene>
    <name evidence="6" type="ORF">H6P81_010876</name>
</gene>
<dbReference type="InterPro" id="IPR015943">
    <property type="entry name" value="WD40/YVTN_repeat-like_dom_sf"/>
</dbReference>
<evidence type="ECO:0000313" key="7">
    <source>
        <dbReference type="Proteomes" id="UP000825729"/>
    </source>
</evidence>
<dbReference type="PRINTS" id="PR00320">
    <property type="entry name" value="GPROTEINBRPT"/>
</dbReference>
<evidence type="ECO:0000259" key="5">
    <source>
        <dbReference type="Pfam" id="PF12894"/>
    </source>
</evidence>
<dbReference type="InterPro" id="IPR024977">
    <property type="entry name" value="Apc4-like_WD40_dom"/>
</dbReference>
<feature type="repeat" description="WD" evidence="4">
    <location>
        <begin position="388"/>
        <end position="430"/>
    </location>
</feature>
<accession>A0AAV7ESS4</accession>
<dbReference type="SUPFAM" id="SSF50978">
    <property type="entry name" value="WD40 repeat-like"/>
    <property type="match status" value="1"/>
</dbReference>
<keyword evidence="3" id="KW-0677">Repeat</keyword>
<comment type="caution">
    <text evidence="6">The sequence shown here is derived from an EMBL/GenBank/DDBJ whole genome shotgun (WGS) entry which is preliminary data.</text>
</comment>
<protein>
    <recommendedName>
        <fullName evidence="5">Anaphase-promoting complex subunit 4-like WD40 domain-containing protein</fullName>
    </recommendedName>
</protein>
<dbReference type="Gene3D" id="2.130.10.10">
    <property type="entry name" value="YVTN repeat-like/Quinoprotein amine dehydrogenase"/>
    <property type="match status" value="2"/>
</dbReference>
<dbReference type="InterPro" id="IPR019775">
    <property type="entry name" value="WD40_repeat_CS"/>
</dbReference>
<keyword evidence="2 4" id="KW-0853">WD repeat</keyword>
<dbReference type="FunFam" id="2.130.10.10:FF:000485">
    <property type="entry name" value="Putative WD repeat-containing protein C17D11.16"/>
    <property type="match status" value="1"/>
</dbReference>
<evidence type="ECO:0000256" key="3">
    <source>
        <dbReference type="ARBA" id="ARBA00022737"/>
    </source>
</evidence>
<dbReference type="PROSITE" id="PS00678">
    <property type="entry name" value="WD_REPEATS_1"/>
    <property type="match status" value="2"/>
</dbReference>
<dbReference type="Pfam" id="PF12894">
    <property type="entry name" value="ANAPC4_WD40"/>
    <property type="match status" value="1"/>
</dbReference>
<dbReference type="FunFam" id="2.130.10.10:FF:000714">
    <property type="entry name" value="Transducin/WD40 repeat-like superfamily protein"/>
    <property type="match status" value="1"/>
</dbReference>
<dbReference type="PANTHER" id="PTHR14091:SF0">
    <property type="entry name" value="PERIODIC TRYPTOPHAN PROTEIN 1 HOMOLOG"/>
    <property type="match status" value="1"/>
</dbReference>
<keyword evidence="7" id="KW-1185">Reference proteome</keyword>
<evidence type="ECO:0000256" key="2">
    <source>
        <dbReference type="ARBA" id="ARBA00022574"/>
    </source>
</evidence>
<reference evidence="6 7" key="1">
    <citation type="submission" date="2021-07" db="EMBL/GenBank/DDBJ databases">
        <title>The Aristolochia fimbriata genome: insights into angiosperm evolution, floral development and chemical biosynthesis.</title>
        <authorList>
            <person name="Jiao Y."/>
        </authorList>
    </citation>
    <scope>NUCLEOTIDE SEQUENCE [LARGE SCALE GENOMIC DNA]</scope>
    <source>
        <strain evidence="6">IBCAS-2021</strain>
        <tissue evidence="6">Leaf</tissue>
    </source>
</reference>
<dbReference type="Pfam" id="PF00400">
    <property type="entry name" value="WD40"/>
    <property type="match status" value="2"/>
</dbReference>
<dbReference type="GO" id="GO:0006364">
    <property type="term" value="P:rRNA processing"/>
    <property type="evidence" value="ECO:0007669"/>
    <property type="project" value="InterPro"/>
</dbReference>
<dbReference type="AlphaFoldDB" id="A0AAV7ESS4"/>
<feature type="repeat" description="WD" evidence="4">
    <location>
        <begin position="250"/>
        <end position="292"/>
    </location>
</feature>
<evidence type="ECO:0000313" key="6">
    <source>
        <dbReference type="EMBL" id="KAG9450911.1"/>
    </source>
</evidence>
<sequence length="489" mass="53313">MISVVCWIPKGASKAEPVVPEPPTQEEIEDIIKSGALATREESDVEDDDNMDVDAAKAVHEVSHALTAANALGKNSSNGFPDITDALKELDMDHYDEEDDGIELFGSGLGDTYYPSNDVDPYLKDKDDEDDEEIEDLTIKSTDSVVVCARNEDDVSHLEIYILEESEDGSLNMYVHHDVILPAFPLCTAWLDCNLNGGDKGNFIAVGSMEPAIEIWDLDLIDELQPHVVLGGVSEKKKKKGKKAVVKYKKDSHKDSVLGLSWNREVRNVLASASADHSVKVWDIVEGKCAVTMEHHTDKVQSVSWNRHVPEVLLSGSFDRSVVMKDMRSPSHAGIRWSVPADVESLAWDPHVGHTFLVSLEDGTVQAFDIRAAASGSDSTSTKPNFVLHAHDKAVCSISYNPSVPNLLATGSTDKMVKLWDLSSNQPSCIASKNLKAGHVFSVAFSEDSPSLLAVGGDKGRLEVWNTMAEDAVAQRFGRSNRSSNKSSA</sequence>
<dbReference type="InterPro" id="IPR001680">
    <property type="entry name" value="WD40_rpt"/>
</dbReference>
<dbReference type="GO" id="GO:0005634">
    <property type="term" value="C:nucleus"/>
    <property type="evidence" value="ECO:0007669"/>
    <property type="project" value="TreeGrafter"/>
</dbReference>
<keyword evidence="1" id="KW-0597">Phosphoprotein</keyword>
<dbReference type="SMART" id="SM00320">
    <property type="entry name" value="WD40"/>
    <property type="match status" value="6"/>
</dbReference>
<organism evidence="6 7">
    <name type="scientific">Aristolochia fimbriata</name>
    <name type="common">White veined hardy Dutchman's pipe vine</name>
    <dbReference type="NCBI Taxonomy" id="158543"/>
    <lineage>
        <taxon>Eukaryota</taxon>
        <taxon>Viridiplantae</taxon>
        <taxon>Streptophyta</taxon>
        <taxon>Embryophyta</taxon>
        <taxon>Tracheophyta</taxon>
        <taxon>Spermatophyta</taxon>
        <taxon>Magnoliopsida</taxon>
        <taxon>Magnoliidae</taxon>
        <taxon>Piperales</taxon>
        <taxon>Aristolochiaceae</taxon>
        <taxon>Aristolochia</taxon>
    </lineage>
</organism>
<evidence type="ECO:0000256" key="4">
    <source>
        <dbReference type="PROSITE-ProRule" id="PRU00221"/>
    </source>
</evidence>
<dbReference type="PROSITE" id="PS50082">
    <property type="entry name" value="WD_REPEATS_2"/>
    <property type="match status" value="2"/>
</dbReference>